<organism evidence="3 4">
    <name type="scientific">Auraticoccus cholistanensis</name>
    <dbReference type="NCBI Taxonomy" id="2656650"/>
    <lineage>
        <taxon>Bacteria</taxon>
        <taxon>Bacillati</taxon>
        <taxon>Actinomycetota</taxon>
        <taxon>Actinomycetes</taxon>
        <taxon>Propionibacteriales</taxon>
        <taxon>Propionibacteriaceae</taxon>
        <taxon>Auraticoccus</taxon>
    </lineage>
</organism>
<dbReference type="EMBL" id="WPCU01000010">
    <property type="protein sequence ID" value="MVA77375.1"/>
    <property type="molecule type" value="Genomic_DNA"/>
</dbReference>
<comment type="caution">
    <text evidence="3">The sequence shown here is derived from an EMBL/GenBank/DDBJ whole genome shotgun (WGS) entry which is preliminary data.</text>
</comment>
<keyword evidence="2" id="KW-1133">Transmembrane helix</keyword>
<keyword evidence="4" id="KW-1185">Reference proteome</keyword>
<keyword evidence="2" id="KW-0472">Membrane</keyword>
<evidence type="ECO:0000313" key="3">
    <source>
        <dbReference type="EMBL" id="MVA77375.1"/>
    </source>
</evidence>
<name>A0A6A9UZC0_9ACTN</name>
<gene>
    <name evidence="3" type="ORF">GC722_15290</name>
</gene>
<feature type="region of interest" description="Disordered" evidence="1">
    <location>
        <begin position="1"/>
        <end position="106"/>
    </location>
</feature>
<feature type="transmembrane region" description="Helical" evidence="2">
    <location>
        <begin position="162"/>
        <end position="182"/>
    </location>
</feature>
<feature type="compositionally biased region" description="Basic and acidic residues" evidence="1">
    <location>
        <begin position="7"/>
        <end position="17"/>
    </location>
</feature>
<feature type="compositionally biased region" description="Basic and acidic residues" evidence="1">
    <location>
        <begin position="76"/>
        <end position="106"/>
    </location>
</feature>
<feature type="transmembrane region" description="Helical" evidence="2">
    <location>
        <begin position="138"/>
        <end position="156"/>
    </location>
</feature>
<proteinExistence type="predicted"/>
<evidence type="ECO:0000313" key="4">
    <source>
        <dbReference type="Proteomes" id="UP000435304"/>
    </source>
</evidence>
<accession>A0A6A9UZC0</accession>
<evidence type="ECO:0000256" key="1">
    <source>
        <dbReference type="SAM" id="MobiDB-lite"/>
    </source>
</evidence>
<reference evidence="3 4" key="1">
    <citation type="submission" date="2019-12" db="EMBL/GenBank/DDBJ databases">
        <title>Auraticoccus cholistani sp. nov., an actinomycete isolated from soil of Cholistan desert.</title>
        <authorList>
            <person name="Cheema M.T."/>
        </authorList>
    </citation>
    <scope>NUCLEOTIDE SEQUENCE [LARGE SCALE GENOMIC DNA]</scope>
    <source>
        <strain evidence="3 4">F435</strain>
    </source>
</reference>
<keyword evidence="2" id="KW-0812">Transmembrane</keyword>
<dbReference type="Proteomes" id="UP000435304">
    <property type="component" value="Unassembled WGS sequence"/>
</dbReference>
<dbReference type="Pfam" id="PF11241">
    <property type="entry name" value="DUF3043"/>
    <property type="match status" value="1"/>
</dbReference>
<dbReference type="RefSeq" id="WP_156611551.1">
    <property type="nucleotide sequence ID" value="NZ_WPCU01000010.1"/>
</dbReference>
<protein>
    <submittedName>
        <fullName evidence="3">DUF3043 domain-containing protein</fullName>
    </submittedName>
</protein>
<dbReference type="AlphaFoldDB" id="A0A6A9UZC0"/>
<sequence length="227" mass="25646">MALFRPYKHEGTQRAEQEPTQQAAGGSEPGRTPPRSRAGRSGSSPLDVPADAPTQPEGEQPAGRVRTTPKARPTPSRREAEAARRERLNPSISKKEARRRAAEANRRTRMELMAARDSTPAKVLLRDHIDARFSLGQLLLPALLLIVLSTFLQAFLPQMVLASTVAMYVFLALVIGDFVLMWRGFRRIAEERRIPLEKGLKMYGMNRIIQIRRMRLPKPRVRRGDSY</sequence>
<dbReference type="InterPro" id="IPR021403">
    <property type="entry name" value="DUF3043"/>
</dbReference>
<feature type="compositionally biased region" description="Low complexity" evidence="1">
    <location>
        <begin position="29"/>
        <end position="45"/>
    </location>
</feature>
<evidence type="ECO:0000256" key="2">
    <source>
        <dbReference type="SAM" id="Phobius"/>
    </source>
</evidence>